<evidence type="ECO:0000313" key="2">
    <source>
        <dbReference type="EMBL" id="RKS89186.1"/>
    </source>
</evidence>
<evidence type="ECO:0000313" key="4">
    <source>
        <dbReference type="Proteomes" id="UP000276029"/>
    </source>
</evidence>
<dbReference type="Proteomes" id="UP000275727">
    <property type="component" value="Chromosome"/>
</dbReference>
<protein>
    <submittedName>
        <fullName evidence="2">Para-aminobenzoate N-oxygenase AurF</fullName>
    </submittedName>
</protein>
<dbReference type="Proteomes" id="UP000276029">
    <property type="component" value="Unassembled WGS sequence"/>
</dbReference>
<dbReference type="AlphaFoldDB" id="A0AAD1D420"/>
<sequence length="357" mass="40857">MAFSDLYQLTPSGPTWSVAQEFETVFDFEYSDDRDDLLSLYAKGKKMQWDAAERIDWSQDLDWENPQGMPEQTIGIFGSPMWEKMSKQERIELRRNMQAWSVSQFLHGEQGALICSAKIVQQVPDLEAKFYASTQTIDEARHVEAYKRLIEKIGMSYPITGPLATLLEQVLEDKRWDMTYLGMQVVIEGLALAAFAGIRDMSTSPLAGAVNAYVMQDEARHVAFGRLTLREYYPHLTAAERKEREEFLVEACYHMRDRFQSREVYENLGFDVGECVAWADESEGARNFRNHLFNRIVPIVADIGLWGETVQRGYAQMGVLDYVNVDVDALQANDEKIAQDFDARRRNIEEVAAVAAE</sequence>
<dbReference type="InterPro" id="IPR025859">
    <property type="entry name" value="AurF/CmlI"/>
</dbReference>
<dbReference type="EMBL" id="RBWX01000008">
    <property type="protein sequence ID" value="RKS89186.1"/>
    <property type="molecule type" value="Genomic_DNA"/>
</dbReference>
<accession>A0AAD1D420</accession>
<dbReference type="Pfam" id="PF11583">
    <property type="entry name" value="AurF"/>
    <property type="match status" value="1"/>
</dbReference>
<dbReference type="RefSeq" id="WP_121051317.1">
    <property type="nucleotide sequence ID" value="NZ_AP018711.1"/>
</dbReference>
<organism evidence="1 3">
    <name type="scientific">Sphingosinicella microcystinivorans</name>
    <dbReference type="NCBI Taxonomy" id="335406"/>
    <lineage>
        <taxon>Bacteria</taxon>
        <taxon>Pseudomonadati</taxon>
        <taxon>Pseudomonadota</taxon>
        <taxon>Alphaproteobacteria</taxon>
        <taxon>Sphingomonadales</taxon>
        <taxon>Sphingosinicellaceae</taxon>
        <taxon>Sphingosinicella</taxon>
    </lineage>
</organism>
<reference evidence="1 3" key="1">
    <citation type="submission" date="2018-06" db="EMBL/GenBank/DDBJ databases">
        <title>Complete Genome Sequence of the Microcystin-Degrading Bacterium Sphingosinicella microcystinivorans Strain B-9.</title>
        <authorList>
            <person name="Jin H."/>
            <person name="Nishizawa T."/>
            <person name="Guo Y."/>
            <person name="Nishizawa A."/>
            <person name="Park H."/>
            <person name="Kato H."/>
            <person name="Tsuji K."/>
            <person name="Harada K."/>
        </authorList>
    </citation>
    <scope>NUCLEOTIDE SEQUENCE [LARGE SCALE GENOMIC DNA]</scope>
    <source>
        <strain evidence="1 3">B9</strain>
    </source>
</reference>
<evidence type="ECO:0000313" key="1">
    <source>
        <dbReference type="EMBL" id="BBE32943.1"/>
    </source>
</evidence>
<dbReference type="SUPFAM" id="SSF47240">
    <property type="entry name" value="Ferritin-like"/>
    <property type="match status" value="1"/>
</dbReference>
<dbReference type="GO" id="GO:0016491">
    <property type="term" value="F:oxidoreductase activity"/>
    <property type="evidence" value="ECO:0007669"/>
    <property type="project" value="InterPro"/>
</dbReference>
<keyword evidence="4" id="KW-1185">Reference proteome</keyword>
<name>A0AAD1D420_SPHMI</name>
<dbReference type="Gene3D" id="1.10.620.20">
    <property type="entry name" value="Ribonucleotide Reductase, subunit A"/>
    <property type="match status" value="1"/>
</dbReference>
<dbReference type="KEGG" id="smic:SmB9_06010"/>
<evidence type="ECO:0000313" key="3">
    <source>
        <dbReference type="Proteomes" id="UP000275727"/>
    </source>
</evidence>
<dbReference type="CDD" id="cd00657">
    <property type="entry name" value="Ferritin_like"/>
    <property type="match status" value="1"/>
</dbReference>
<dbReference type="InterPro" id="IPR012348">
    <property type="entry name" value="RNR-like"/>
</dbReference>
<dbReference type="EMBL" id="AP018711">
    <property type="protein sequence ID" value="BBE32943.1"/>
    <property type="molecule type" value="Genomic_DNA"/>
</dbReference>
<reference evidence="2 4" key="2">
    <citation type="submission" date="2018-10" db="EMBL/GenBank/DDBJ databases">
        <title>Genomic Encyclopedia of Type Strains, Phase IV (KMG-IV): sequencing the most valuable type-strain genomes for metagenomic binning, comparative biology and taxonomic classification.</title>
        <authorList>
            <person name="Goeker M."/>
        </authorList>
    </citation>
    <scope>NUCLEOTIDE SEQUENCE [LARGE SCALE GENOMIC DNA]</scope>
    <source>
        <strain evidence="2 4">DSM 19791</strain>
    </source>
</reference>
<proteinExistence type="predicted"/>
<gene>
    <name evidence="2" type="ORF">DFR51_2400</name>
    <name evidence="1" type="ORF">SmB9_06010</name>
</gene>
<dbReference type="InterPro" id="IPR009078">
    <property type="entry name" value="Ferritin-like_SF"/>
</dbReference>